<accession>A0ABU4T695</accession>
<dbReference type="Proteomes" id="UP001285521">
    <property type="component" value="Unassembled WGS sequence"/>
</dbReference>
<dbReference type="Pfam" id="PF04607">
    <property type="entry name" value="RelA_SpoT"/>
    <property type="match status" value="1"/>
</dbReference>
<dbReference type="InterPro" id="IPR043519">
    <property type="entry name" value="NT_sf"/>
</dbReference>
<proteinExistence type="predicted"/>
<dbReference type="CDD" id="cd05399">
    <property type="entry name" value="NT_Rel-Spo_like"/>
    <property type="match status" value="1"/>
</dbReference>
<name>A0ABU4T695_9PSEU</name>
<dbReference type="RefSeq" id="WP_319968630.1">
    <property type="nucleotide sequence ID" value="NZ_JAXAVW010000021.1"/>
</dbReference>
<dbReference type="EMBL" id="JAXAVW010000021">
    <property type="protein sequence ID" value="MDX8033609.1"/>
    <property type="molecule type" value="Genomic_DNA"/>
</dbReference>
<dbReference type="PANTHER" id="PTHR41773">
    <property type="entry name" value="GTP PYROPHOSPHATASE-RELATED"/>
    <property type="match status" value="1"/>
</dbReference>
<dbReference type="PANTHER" id="PTHR41773:SF1">
    <property type="entry name" value="RELA_SPOT DOMAIN-CONTAINING PROTEIN"/>
    <property type="match status" value="1"/>
</dbReference>
<dbReference type="Gene3D" id="1.10.287.860">
    <property type="entry name" value="Nucleotidyltransferase"/>
    <property type="match status" value="1"/>
</dbReference>
<evidence type="ECO:0000313" key="2">
    <source>
        <dbReference type="EMBL" id="MDX8033609.1"/>
    </source>
</evidence>
<comment type="caution">
    <text evidence="2">The sequence shown here is derived from an EMBL/GenBank/DDBJ whole genome shotgun (WGS) entry which is preliminary data.</text>
</comment>
<gene>
    <name evidence="2" type="ORF">SK803_25595</name>
</gene>
<dbReference type="InterPro" id="IPR007685">
    <property type="entry name" value="RelA_SpoT"/>
</dbReference>
<dbReference type="SMART" id="SM00954">
    <property type="entry name" value="RelA_SpoT"/>
    <property type="match status" value="1"/>
</dbReference>
<dbReference type="Gene3D" id="3.30.460.10">
    <property type="entry name" value="Beta Polymerase, domain 2"/>
    <property type="match status" value="1"/>
</dbReference>
<protein>
    <recommendedName>
        <fullName evidence="1">RelA/SpoT domain-containing protein</fullName>
    </recommendedName>
</protein>
<feature type="domain" description="RelA/SpoT" evidence="1">
    <location>
        <begin position="44"/>
        <end position="172"/>
    </location>
</feature>
<reference evidence="2 3" key="1">
    <citation type="submission" date="2023-11" db="EMBL/GenBank/DDBJ databases">
        <title>Lentzea sokolovensis, sp. nov., Lentzea kristufkii, sp. nov., and Lentzea miocenensis, sp. nov., rare actinobacteria from Sokolov Coal Basin, Miocene lacustrine sediment, Czech Republic.</title>
        <authorList>
            <person name="Lara A."/>
            <person name="Kotroba L."/>
            <person name="Nouioui I."/>
            <person name="Neumann-Schaal M."/>
            <person name="Mast Y."/>
            <person name="Chronakova A."/>
        </authorList>
    </citation>
    <scope>NUCLEOTIDE SEQUENCE [LARGE SCALE GENOMIC DNA]</scope>
    <source>
        <strain evidence="2 3">BCCO 10_0856</strain>
    </source>
</reference>
<keyword evidence="3" id="KW-1185">Reference proteome</keyword>
<organism evidence="2 3">
    <name type="scientific">Lentzea miocenica</name>
    <dbReference type="NCBI Taxonomy" id="3095431"/>
    <lineage>
        <taxon>Bacteria</taxon>
        <taxon>Bacillati</taxon>
        <taxon>Actinomycetota</taxon>
        <taxon>Actinomycetes</taxon>
        <taxon>Pseudonocardiales</taxon>
        <taxon>Pseudonocardiaceae</taxon>
        <taxon>Lentzea</taxon>
    </lineage>
</organism>
<dbReference type="SUPFAM" id="SSF81301">
    <property type="entry name" value="Nucleotidyltransferase"/>
    <property type="match status" value="1"/>
</dbReference>
<evidence type="ECO:0000313" key="3">
    <source>
        <dbReference type="Proteomes" id="UP001285521"/>
    </source>
</evidence>
<evidence type="ECO:0000259" key="1">
    <source>
        <dbReference type="SMART" id="SM00954"/>
    </source>
</evidence>
<sequence>MTSPDWKAAYDKVRPTYEVYEKKLKELIETVLAHAEIDIVQVEGRVKTLDSFAEKIDRKAGKYADPLNDMTDLVGLRIIAYYLEDVEKIVGLLRSQFTVLEEHSANKQDALAADQFGYTSIHLVIRMGDNRCALPEWSQYAGITVELQVRTTLQHAWAAVHHKLSYKRAEEAPTSLQRKLFRLSALFEMADEQFSAIRTATSELSDEYSDNVKQGNLDIEIDADSLDAYLYNSPKVALIRGIAGEDVSSQIRAGDSLRSELIQLAVHLGAKTIEEFDRLLPGDGETIRSVLTASGRSYQSVYAALAVLCVALHPIEEEFYTSLYAKSSWPIVMEIKAKLGEQERPGSPDRLSR</sequence>